<dbReference type="Proteomes" id="UP000829756">
    <property type="component" value="Chromosome"/>
</dbReference>
<proteinExistence type="inferred from homology"/>
<reference evidence="3" key="3">
    <citation type="journal article" date="2022" name="Res Sq">
        <title>Evolution of multicellular longitudinally dividing oral cavity symbionts (Neisseriaceae).</title>
        <authorList>
            <person name="Nyongesa S."/>
            <person name="Weber P."/>
            <person name="Bernet E."/>
            <person name="Pullido F."/>
            <person name="Nieckarz M."/>
            <person name="Delaby M."/>
            <person name="Nieves C."/>
            <person name="Viehboeck T."/>
            <person name="Krause N."/>
            <person name="Rivera-Millot A."/>
            <person name="Nakamura A."/>
            <person name="Vischer N."/>
            <person name="VanNieuwenhze M."/>
            <person name="Brun Y."/>
            <person name="Cava F."/>
            <person name="Bulgheresi S."/>
            <person name="Veyrier F."/>
        </authorList>
    </citation>
    <scope>NUCLEOTIDE SEQUENCE</scope>
    <source>
        <strain evidence="3">1258/02</strain>
    </source>
</reference>
<reference evidence="3" key="2">
    <citation type="submission" date="2021-12" db="EMBL/GenBank/DDBJ databases">
        <authorList>
            <person name="Veyrier F.J."/>
        </authorList>
    </citation>
    <scope>NUCLEOTIDE SEQUENCE</scope>
    <source>
        <strain evidence="3">1258/02</strain>
    </source>
</reference>
<sequence length="94" mass="10792">MIKQIFSRYVASISDLKKNPMETVGNANGEPVAILNRNTPAFYCVPARLYEKMLDILEDQDLVKLAIERENDPVVKVSIDELRTRIQQKSTERI</sequence>
<name>A0AAE9GW69_9NEIS</name>
<evidence type="ECO:0000313" key="2">
    <source>
        <dbReference type="EMBL" id="TCP10388.1"/>
    </source>
</evidence>
<dbReference type="KEGG" id="usu:LVJ78_09030"/>
<evidence type="ECO:0000313" key="5">
    <source>
        <dbReference type="Proteomes" id="UP000829756"/>
    </source>
</evidence>
<dbReference type="PANTHER" id="PTHR33713:SF1">
    <property type="entry name" value="CYTOPLASMIC PROTEIN"/>
    <property type="match status" value="1"/>
</dbReference>
<dbReference type="RefSeq" id="WP_132951997.1">
    <property type="nucleotide sequence ID" value="NZ_CALJUB010000144.1"/>
</dbReference>
<evidence type="ECO:0000313" key="3">
    <source>
        <dbReference type="EMBL" id="UOO78838.1"/>
    </source>
</evidence>
<dbReference type="SUPFAM" id="SSF143120">
    <property type="entry name" value="YefM-like"/>
    <property type="match status" value="1"/>
</dbReference>
<evidence type="ECO:0000256" key="1">
    <source>
        <dbReference type="ARBA" id="ARBA00009981"/>
    </source>
</evidence>
<dbReference type="EMBL" id="CP091507">
    <property type="protein sequence ID" value="UOO78838.1"/>
    <property type="molecule type" value="Genomic_DNA"/>
</dbReference>
<reference evidence="2 4" key="1">
    <citation type="submission" date="2019-03" db="EMBL/GenBank/DDBJ databases">
        <title>Genomic Encyclopedia of Type Strains, Phase IV (KMG-IV): sequencing the most valuable type-strain genomes for metagenomic binning, comparative biology and taxonomic classification.</title>
        <authorList>
            <person name="Goeker M."/>
        </authorList>
    </citation>
    <scope>NUCLEOTIDE SEQUENCE [LARGE SCALE GENOMIC DNA]</scope>
    <source>
        <strain evidence="2 4">DSM 17474</strain>
    </source>
</reference>
<dbReference type="PANTHER" id="PTHR33713">
    <property type="entry name" value="ANTITOXIN YAFN-RELATED"/>
    <property type="match status" value="1"/>
</dbReference>
<dbReference type="Proteomes" id="UP000294721">
    <property type="component" value="Unassembled WGS sequence"/>
</dbReference>
<keyword evidence="4" id="KW-1185">Reference proteome</keyword>
<dbReference type="InterPro" id="IPR051405">
    <property type="entry name" value="phD/YefM_antitoxin"/>
</dbReference>
<evidence type="ECO:0000313" key="4">
    <source>
        <dbReference type="Proteomes" id="UP000294721"/>
    </source>
</evidence>
<protein>
    <submittedName>
        <fullName evidence="2">Antitoxin StbD</fullName>
    </submittedName>
    <submittedName>
        <fullName evidence="3">Type II toxin-antitoxin system Phd/YefM family antitoxin</fullName>
    </submittedName>
</protein>
<organism evidence="3 5">
    <name type="scientific">Uruburuella suis</name>
    <dbReference type="NCBI Taxonomy" id="252130"/>
    <lineage>
        <taxon>Bacteria</taxon>
        <taxon>Pseudomonadati</taxon>
        <taxon>Pseudomonadota</taxon>
        <taxon>Betaproteobacteria</taxon>
        <taxon>Neisseriales</taxon>
        <taxon>Neisseriaceae</taxon>
        <taxon>Uruburuella</taxon>
    </lineage>
</organism>
<gene>
    <name evidence="2" type="ORF">EV680_10153</name>
    <name evidence="3" type="ORF">LVJ78_09030</name>
</gene>
<dbReference type="EMBL" id="SLXE01000001">
    <property type="protein sequence ID" value="TCP10388.1"/>
    <property type="molecule type" value="Genomic_DNA"/>
</dbReference>
<comment type="similarity">
    <text evidence="1">Belongs to the phD/YefM antitoxin family.</text>
</comment>
<accession>A0AAE9GW69</accession>
<dbReference type="AlphaFoldDB" id="A0AAE9GW69"/>
<dbReference type="InterPro" id="IPR036165">
    <property type="entry name" value="YefM-like_sf"/>
</dbReference>